<organism evidence="5 6">
    <name type="scientific">Macrococcus brunensis</name>
    <dbReference type="NCBI Taxonomy" id="198483"/>
    <lineage>
        <taxon>Bacteria</taxon>
        <taxon>Bacillati</taxon>
        <taxon>Bacillota</taxon>
        <taxon>Bacilli</taxon>
        <taxon>Bacillales</taxon>
        <taxon>Staphylococcaceae</taxon>
        <taxon>Macrococcus</taxon>
    </lineage>
</organism>
<dbReference type="CDD" id="cd00320">
    <property type="entry name" value="cpn10"/>
    <property type="match status" value="1"/>
</dbReference>
<comment type="function">
    <text evidence="3 4">Together with the chaperonin GroEL, plays an essential role in assisting protein folding. The GroEL-GroES system forms a nano-cage that allows encapsulation of the non-native substrate proteins and provides a physical environment optimized to promote and accelerate protein folding. GroES binds to the apical surface of the GroEL ring, thereby capping the opening of the GroEL channel.</text>
</comment>
<comment type="subcellular location">
    <subcellularLocation>
        <location evidence="3">Cytoplasm</location>
    </subcellularLocation>
</comment>
<keyword evidence="6" id="KW-1185">Reference proteome</keyword>
<dbReference type="EMBL" id="SCWA01000005">
    <property type="protein sequence ID" value="TDL98235.1"/>
    <property type="molecule type" value="Genomic_DNA"/>
</dbReference>
<dbReference type="InterPro" id="IPR011032">
    <property type="entry name" value="GroES-like_sf"/>
</dbReference>
<dbReference type="OrthoDB" id="9806791at2"/>
<gene>
    <name evidence="3" type="primary">groES</name>
    <name evidence="3" type="synonym">groS</name>
    <name evidence="5" type="ORF">ERX27_03605</name>
</gene>
<dbReference type="PANTHER" id="PTHR10772:SF58">
    <property type="entry name" value="CO-CHAPERONIN GROES"/>
    <property type="match status" value="1"/>
</dbReference>
<dbReference type="AlphaFoldDB" id="A0A4R6BEM3"/>
<name>A0A4R6BEM3_9STAP</name>
<reference evidence="5 6" key="1">
    <citation type="submission" date="2019-01" db="EMBL/GenBank/DDBJ databases">
        <title>Draft genome sequences of the type strains of six Macrococcus species.</title>
        <authorList>
            <person name="Mazhar S."/>
            <person name="Altermann E."/>
            <person name="Hill C."/>
            <person name="Mcauliffe O."/>
        </authorList>
    </citation>
    <scope>NUCLEOTIDE SEQUENCE [LARGE SCALE GENOMIC DNA]</scope>
    <source>
        <strain evidence="5 6">CCM4811</strain>
    </source>
</reference>
<evidence type="ECO:0000313" key="5">
    <source>
        <dbReference type="EMBL" id="TDL98235.1"/>
    </source>
</evidence>
<dbReference type="NCBIfam" id="NF001531">
    <property type="entry name" value="PRK00364.2-2"/>
    <property type="match status" value="1"/>
</dbReference>
<dbReference type="PRINTS" id="PR00297">
    <property type="entry name" value="CHAPERONIN10"/>
</dbReference>
<dbReference type="GO" id="GO:0051082">
    <property type="term" value="F:unfolded protein binding"/>
    <property type="evidence" value="ECO:0007669"/>
    <property type="project" value="TreeGrafter"/>
</dbReference>
<evidence type="ECO:0000256" key="4">
    <source>
        <dbReference type="RuleBase" id="RU000535"/>
    </source>
</evidence>
<dbReference type="GO" id="GO:0005737">
    <property type="term" value="C:cytoplasm"/>
    <property type="evidence" value="ECO:0007669"/>
    <property type="project" value="UniProtKB-SubCell"/>
</dbReference>
<dbReference type="SMART" id="SM00883">
    <property type="entry name" value="Cpn10"/>
    <property type="match status" value="1"/>
</dbReference>
<dbReference type="GO" id="GO:0044183">
    <property type="term" value="F:protein folding chaperone"/>
    <property type="evidence" value="ECO:0007669"/>
    <property type="project" value="InterPro"/>
</dbReference>
<dbReference type="GO" id="GO:0051087">
    <property type="term" value="F:protein-folding chaperone binding"/>
    <property type="evidence" value="ECO:0007669"/>
    <property type="project" value="TreeGrafter"/>
</dbReference>
<sequence length="94" mass="9997">MLRPLGNNVILEVKEQEQKTASGIILTDSAKEKSNEGIVAAVGPGRLLDNGARAEMQVKVGDKIIYSPFGGSEVKVGEAKYLVLSEDDVLAVVE</sequence>
<comment type="similarity">
    <text evidence="1 3 4">Belongs to the GroES chaperonin family.</text>
</comment>
<protein>
    <recommendedName>
        <fullName evidence="3">Co-chaperonin GroES</fullName>
    </recommendedName>
    <alternativeName>
        <fullName evidence="3">10 kDa chaperonin</fullName>
    </alternativeName>
    <alternativeName>
        <fullName evidence="3">Chaperonin-10</fullName>
        <shortName evidence="3">Cpn10</shortName>
    </alternativeName>
</protein>
<dbReference type="PANTHER" id="PTHR10772">
    <property type="entry name" value="10 KDA HEAT SHOCK PROTEIN"/>
    <property type="match status" value="1"/>
</dbReference>
<proteinExistence type="inferred from homology"/>
<dbReference type="InterPro" id="IPR020818">
    <property type="entry name" value="Chaperonin_GroES"/>
</dbReference>
<evidence type="ECO:0000256" key="1">
    <source>
        <dbReference type="ARBA" id="ARBA00006975"/>
    </source>
</evidence>
<comment type="subunit">
    <text evidence="3">Heptamer of 7 subunits arranged in a ring. Interacts with the chaperonin GroEL.</text>
</comment>
<dbReference type="NCBIfam" id="NF001532">
    <property type="entry name" value="PRK00364.2-3"/>
    <property type="match status" value="1"/>
</dbReference>
<dbReference type="RefSeq" id="WP_133431474.1">
    <property type="nucleotide sequence ID" value="NZ_SCWA01000005.1"/>
</dbReference>
<evidence type="ECO:0000256" key="2">
    <source>
        <dbReference type="ARBA" id="ARBA00023186"/>
    </source>
</evidence>
<dbReference type="Gene3D" id="2.30.33.40">
    <property type="entry name" value="GroES chaperonin"/>
    <property type="match status" value="1"/>
</dbReference>
<dbReference type="SUPFAM" id="SSF50129">
    <property type="entry name" value="GroES-like"/>
    <property type="match status" value="1"/>
</dbReference>
<dbReference type="HAMAP" id="MF_00580">
    <property type="entry name" value="CH10"/>
    <property type="match status" value="1"/>
</dbReference>
<dbReference type="Proteomes" id="UP000295310">
    <property type="component" value="Unassembled WGS sequence"/>
</dbReference>
<dbReference type="Pfam" id="PF00166">
    <property type="entry name" value="Cpn10"/>
    <property type="match status" value="1"/>
</dbReference>
<evidence type="ECO:0000256" key="3">
    <source>
        <dbReference type="HAMAP-Rule" id="MF_00580"/>
    </source>
</evidence>
<evidence type="ECO:0000313" key="6">
    <source>
        <dbReference type="Proteomes" id="UP000295310"/>
    </source>
</evidence>
<dbReference type="FunFam" id="2.30.33.40:FF:000001">
    <property type="entry name" value="10 kDa chaperonin"/>
    <property type="match status" value="1"/>
</dbReference>
<keyword evidence="3" id="KW-0963">Cytoplasm</keyword>
<comment type="caution">
    <text evidence="5">The sequence shown here is derived from an EMBL/GenBank/DDBJ whole genome shotgun (WGS) entry which is preliminary data.</text>
</comment>
<accession>A0A4R6BEM3</accession>
<keyword evidence="2 3" id="KW-0143">Chaperone</keyword>
<dbReference type="GO" id="GO:0046872">
    <property type="term" value="F:metal ion binding"/>
    <property type="evidence" value="ECO:0007669"/>
    <property type="project" value="TreeGrafter"/>
</dbReference>
<dbReference type="GO" id="GO:0005524">
    <property type="term" value="F:ATP binding"/>
    <property type="evidence" value="ECO:0007669"/>
    <property type="project" value="InterPro"/>
</dbReference>
<dbReference type="InterPro" id="IPR037124">
    <property type="entry name" value="Chaperonin_GroES_sf"/>
</dbReference>